<comment type="similarity">
    <text evidence="5">Belongs to the cysteine-rich repeat secretory protein family.</text>
</comment>
<evidence type="ECO:0000313" key="8">
    <source>
        <dbReference type="EMBL" id="CDP03948.1"/>
    </source>
</evidence>
<evidence type="ECO:0000256" key="3">
    <source>
        <dbReference type="ARBA" id="ARBA00022729"/>
    </source>
</evidence>
<dbReference type="InterPro" id="IPR050581">
    <property type="entry name" value="CRR_secretory_protein"/>
</dbReference>
<evidence type="ECO:0000313" key="9">
    <source>
        <dbReference type="Proteomes" id="UP000295252"/>
    </source>
</evidence>
<dbReference type="Gramene" id="CDP03948">
    <property type="protein sequence ID" value="CDP03948"/>
    <property type="gene ID" value="GSCOC_T00016460001"/>
</dbReference>
<dbReference type="AlphaFoldDB" id="A0A068U8L0"/>
<evidence type="ECO:0000256" key="6">
    <source>
        <dbReference type="SAM" id="Phobius"/>
    </source>
</evidence>
<feature type="domain" description="Gnk2-homologous" evidence="7">
    <location>
        <begin position="83"/>
        <end position="186"/>
    </location>
</feature>
<dbReference type="OrthoDB" id="696781at2759"/>
<evidence type="ECO:0000256" key="2">
    <source>
        <dbReference type="ARBA" id="ARBA00022525"/>
    </source>
</evidence>
<accession>A0A068U8L0</accession>
<dbReference type="PANTHER" id="PTHR32411">
    <property type="entry name" value="CYSTEINE-RICH REPEAT SECRETORY PROTEIN 38-RELATED"/>
    <property type="match status" value="1"/>
</dbReference>
<dbReference type="Pfam" id="PF01657">
    <property type="entry name" value="Stress-antifung"/>
    <property type="match status" value="2"/>
</dbReference>
<name>A0A068U8L0_COFCA</name>
<keyword evidence="3" id="KW-0732">Signal</keyword>
<dbReference type="STRING" id="49390.A0A068U8L0"/>
<dbReference type="InterPro" id="IPR038408">
    <property type="entry name" value="GNK2_sf"/>
</dbReference>
<evidence type="ECO:0000256" key="4">
    <source>
        <dbReference type="ARBA" id="ARBA00022737"/>
    </source>
</evidence>
<evidence type="ECO:0000256" key="5">
    <source>
        <dbReference type="ARBA" id="ARBA00038515"/>
    </source>
</evidence>
<evidence type="ECO:0000256" key="1">
    <source>
        <dbReference type="ARBA" id="ARBA00004613"/>
    </source>
</evidence>
<dbReference type="Proteomes" id="UP000295252">
    <property type="component" value="Chromosome I"/>
</dbReference>
<dbReference type="OMA" id="DPVGTYC"/>
<organism evidence="8 9">
    <name type="scientific">Coffea canephora</name>
    <name type="common">Robusta coffee</name>
    <dbReference type="NCBI Taxonomy" id="49390"/>
    <lineage>
        <taxon>Eukaryota</taxon>
        <taxon>Viridiplantae</taxon>
        <taxon>Streptophyta</taxon>
        <taxon>Embryophyta</taxon>
        <taxon>Tracheophyta</taxon>
        <taxon>Spermatophyta</taxon>
        <taxon>Magnoliopsida</taxon>
        <taxon>eudicotyledons</taxon>
        <taxon>Gunneridae</taxon>
        <taxon>Pentapetalae</taxon>
        <taxon>asterids</taxon>
        <taxon>lamiids</taxon>
        <taxon>Gentianales</taxon>
        <taxon>Rubiaceae</taxon>
        <taxon>Ixoroideae</taxon>
        <taxon>Gardenieae complex</taxon>
        <taxon>Bertiereae - Coffeeae clade</taxon>
        <taxon>Coffeeae</taxon>
        <taxon>Coffea</taxon>
    </lineage>
</organism>
<dbReference type="GO" id="GO:0005576">
    <property type="term" value="C:extracellular region"/>
    <property type="evidence" value="ECO:0007669"/>
    <property type="project" value="UniProtKB-SubCell"/>
</dbReference>
<keyword evidence="9" id="KW-1185">Reference proteome</keyword>
<dbReference type="PANTHER" id="PTHR32411:SF71">
    <property type="entry name" value="GNK2-HOMOLOGOUS DOMAIN-CONTAINING PROTEIN"/>
    <property type="match status" value="1"/>
</dbReference>
<dbReference type="Gene3D" id="3.30.430.20">
    <property type="entry name" value="Gnk2 domain, C-X8-C-X2-C motif"/>
    <property type="match status" value="2"/>
</dbReference>
<dbReference type="InterPro" id="IPR002902">
    <property type="entry name" value="GNK2"/>
</dbReference>
<keyword evidence="6" id="KW-1133">Transmembrane helix</keyword>
<sequence>MVYFDQQQVKKICSSGYSCHFFSRNRQLAGNRDAQIFSPIKNIAALRKQMQVKIATTEIRNMALSRFIFLLWILSSCIFAVLADVSVENCSDNSTIPTAQMSANIDSLVAELASSTSQNRFSIATYGKGTDKVYGLGQCRGDVNSTDCTTCIQDAAKNIRTNCQNQTDAWLWQNDNCILRFDDDQFFGNVDPSSFANLYNNDHPQHPSAFKKQLDALISKVSSEAVVPANEGLGRGKSFSVASNDTIYALTQCTRDLSRHSCSECLNIAIGNFPKFCNNEKTVGCRVLYGSCYVRYEIYPFYYPLDS</sequence>
<keyword evidence="6" id="KW-0812">Transmembrane</keyword>
<dbReference type="PhylomeDB" id="A0A068U8L0"/>
<feature type="transmembrane region" description="Helical" evidence="6">
    <location>
        <begin position="63"/>
        <end position="83"/>
    </location>
</feature>
<keyword evidence="2" id="KW-0964">Secreted</keyword>
<comment type="subcellular location">
    <subcellularLocation>
        <location evidence="1">Secreted</location>
    </subcellularLocation>
</comment>
<reference evidence="9" key="1">
    <citation type="journal article" date="2014" name="Science">
        <title>The coffee genome provides insight into the convergent evolution of caffeine biosynthesis.</title>
        <authorList>
            <person name="Denoeud F."/>
            <person name="Carretero-Paulet L."/>
            <person name="Dereeper A."/>
            <person name="Droc G."/>
            <person name="Guyot R."/>
            <person name="Pietrella M."/>
            <person name="Zheng C."/>
            <person name="Alberti A."/>
            <person name="Anthony F."/>
            <person name="Aprea G."/>
            <person name="Aury J.M."/>
            <person name="Bento P."/>
            <person name="Bernard M."/>
            <person name="Bocs S."/>
            <person name="Campa C."/>
            <person name="Cenci A."/>
            <person name="Combes M.C."/>
            <person name="Crouzillat D."/>
            <person name="Da Silva C."/>
            <person name="Daddiego L."/>
            <person name="De Bellis F."/>
            <person name="Dussert S."/>
            <person name="Garsmeur O."/>
            <person name="Gayraud T."/>
            <person name="Guignon V."/>
            <person name="Jahn K."/>
            <person name="Jamilloux V."/>
            <person name="Joet T."/>
            <person name="Labadie K."/>
            <person name="Lan T."/>
            <person name="Leclercq J."/>
            <person name="Lepelley M."/>
            <person name="Leroy T."/>
            <person name="Li L.T."/>
            <person name="Librado P."/>
            <person name="Lopez L."/>
            <person name="Munoz A."/>
            <person name="Noel B."/>
            <person name="Pallavicini A."/>
            <person name="Perrotta G."/>
            <person name="Poncet V."/>
            <person name="Pot D."/>
            <person name="Priyono X."/>
            <person name="Rigoreau M."/>
            <person name="Rouard M."/>
            <person name="Rozas J."/>
            <person name="Tranchant-Dubreuil C."/>
            <person name="VanBuren R."/>
            <person name="Zhang Q."/>
            <person name="Andrade A.C."/>
            <person name="Argout X."/>
            <person name="Bertrand B."/>
            <person name="de Kochko A."/>
            <person name="Graziosi G."/>
            <person name="Henry R.J."/>
            <person name="Jayarama X."/>
            <person name="Ming R."/>
            <person name="Nagai C."/>
            <person name="Rounsley S."/>
            <person name="Sankoff D."/>
            <person name="Giuliano G."/>
            <person name="Albert V.A."/>
            <person name="Wincker P."/>
            <person name="Lashermes P."/>
        </authorList>
    </citation>
    <scope>NUCLEOTIDE SEQUENCE [LARGE SCALE GENOMIC DNA]</scope>
    <source>
        <strain evidence="9">cv. DH200-94</strain>
    </source>
</reference>
<dbReference type="CDD" id="cd23509">
    <property type="entry name" value="Gnk2-like"/>
    <property type="match status" value="2"/>
</dbReference>
<evidence type="ECO:0000259" key="7">
    <source>
        <dbReference type="PROSITE" id="PS51473"/>
    </source>
</evidence>
<gene>
    <name evidence="8" type="ORF">GSCOC_T00016460001</name>
</gene>
<keyword evidence="6" id="KW-0472">Membrane</keyword>
<dbReference type="InParanoid" id="A0A068U8L0"/>
<proteinExistence type="inferred from homology"/>
<protein>
    <recommendedName>
        <fullName evidence="7">Gnk2-homologous domain-containing protein</fullName>
    </recommendedName>
</protein>
<keyword evidence="4" id="KW-0677">Repeat</keyword>
<dbReference type="PROSITE" id="PS51473">
    <property type="entry name" value="GNK2"/>
    <property type="match status" value="2"/>
</dbReference>
<dbReference type="EMBL" id="HG739095">
    <property type="protein sequence ID" value="CDP03948.1"/>
    <property type="molecule type" value="Genomic_DNA"/>
</dbReference>
<feature type="domain" description="Gnk2-homologous" evidence="7">
    <location>
        <begin position="192"/>
        <end position="301"/>
    </location>
</feature>